<dbReference type="Proteomes" id="UP000507470">
    <property type="component" value="Unassembled WGS sequence"/>
</dbReference>
<evidence type="ECO:0000256" key="2">
    <source>
        <dbReference type="ARBA" id="ARBA00022729"/>
    </source>
</evidence>
<protein>
    <recommendedName>
        <fullName evidence="4">Carboxylic ester hydrolase</fullName>
        <ecNumber evidence="4">3.1.1.-</ecNumber>
    </recommendedName>
</protein>
<dbReference type="InterPro" id="IPR051093">
    <property type="entry name" value="Neuroligin/BSAL"/>
</dbReference>
<gene>
    <name evidence="6" type="ORF">MCOR_48317</name>
</gene>
<dbReference type="InterPro" id="IPR002018">
    <property type="entry name" value="CarbesteraseB"/>
</dbReference>
<dbReference type="OrthoDB" id="408631at2759"/>
<dbReference type="EMBL" id="CACVKT020008451">
    <property type="protein sequence ID" value="CAC5415630.1"/>
    <property type="molecule type" value="Genomic_DNA"/>
</dbReference>
<dbReference type="EC" id="3.1.1.-" evidence="4"/>
<feature type="chain" id="PRO_5027151109" description="Carboxylic ester hydrolase" evidence="4">
    <location>
        <begin position="18"/>
        <end position="574"/>
    </location>
</feature>
<comment type="similarity">
    <text evidence="1 4">Belongs to the type-B carboxylesterase/lipase family.</text>
</comment>
<keyword evidence="7" id="KW-1185">Reference proteome</keyword>
<sequence length="574" mass="64025">MVLFWLSISLMTVFSSAYDTVTVRTKLGEVLGLRRMVLGKDLYEFRKIPYARPPVGNLRFEKPQPYGSWESILDARMFGPSCFQDKDLFRKSLLNKNISEDCLFLNIYVPFSVSTDNNKSVLVWIHGGSYASGQGSLNDGAMLAVTGDVIILTINYRLNIFGFLSLDGLPGNYGLWDQIMAIQWVKDNIPSFGGNSKSITISGESAGGTSVGLLSIAPLNKGLFQRAILQSGTALSSYAVGKVTKSASFQAAAYLNCTDNQAYVLAQCLKEVPASALYSAFRLIQSGTYLQFPFAPVVDGELLLDDPLNLMTNSSSGASMFFRSLDVLIGTVSGESSLLILILKRFEASLGFNLTNGIPQKILTNNIAPEISKICFNNSLHVSAAISRRYSQSFDYMEQTYDILNVYSDFIFDVPAVQSLQLHSPTGQDHGRQFHYVFSRESPYPLFGELPAWFNRSEHGAEVIFMFANELTDMTEENKALSEKVMKYWTNFAKFGNVNGPDLPQWEEYDKINGHFINLDTNISSGQHLHGNRMNFWLEDIPYLLQDRTSAALNNNYKYPVLITLTYVLFTFSG</sequence>
<feature type="domain" description="Carboxylesterase type B" evidence="5">
    <location>
        <begin position="21"/>
        <end position="537"/>
    </location>
</feature>
<dbReference type="Gene3D" id="3.40.50.1820">
    <property type="entry name" value="alpha/beta hydrolase"/>
    <property type="match status" value="1"/>
</dbReference>
<evidence type="ECO:0000313" key="6">
    <source>
        <dbReference type="EMBL" id="CAC5415630.1"/>
    </source>
</evidence>
<keyword evidence="2 4" id="KW-0732">Signal</keyword>
<dbReference type="AlphaFoldDB" id="A0A6J8E583"/>
<feature type="signal peptide" evidence="4">
    <location>
        <begin position="1"/>
        <end position="17"/>
    </location>
</feature>
<reference evidence="6 7" key="1">
    <citation type="submission" date="2020-06" db="EMBL/GenBank/DDBJ databases">
        <authorList>
            <person name="Li R."/>
            <person name="Bekaert M."/>
        </authorList>
    </citation>
    <scope>NUCLEOTIDE SEQUENCE [LARGE SCALE GENOMIC DNA]</scope>
    <source>
        <strain evidence="7">wild</strain>
    </source>
</reference>
<dbReference type="GO" id="GO:0016787">
    <property type="term" value="F:hydrolase activity"/>
    <property type="evidence" value="ECO:0007669"/>
    <property type="project" value="UniProtKB-KW"/>
</dbReference>
<dbReference type="InterPro" id="IPR019819">
    <property type="entry name" value="Carboxylesterase_B_CS"/>
</dbReference>
<dbReference type="PROSITE" id="PS00122">
    <property type="entry name" value="CARBOXYLESTERASE_B_1"/>
    <property type="match status" value="1"/>
</dbReference>
<evidence type="ECO:0000313" key="7">
    <source>
        <dbReference type="Proteomes" id="UP000507470"/>
    </source>
</evidence>
<proteinExistence type="inferred from homology"/>
<dbReference type="SUPFAM" id="SSF53474">
    <property type="entry name" value="alpha/beta-Hydrolases"/>
    <property type="match status" value="1"/>
</dbReference>
<accession>A0A6J8E583</accession>
<evidence type="ECO:0000259" key="5">
    <source>
        <dbReference type="Pfam" id="PF00135"/>
    </source>
</evidence>
<dbReference type="PROSITE" id="PS00941">
    <property type="entry name" value="CARBOXYLESTERASE_B_2"/>
    <property type="match status" value="1"/>
</dbReference>
<dbReference type="InterPro" id="IPR019826">
    <property type="entry name" value="Carboxylesterase_B_AS"/>
</dbReference>
<evidence type="ECO:0000256" key="3">
    <source>
        <dbReference type="ARBA" id="ARBA00022801"/>
    </source>
</evidence>
<evidence type="ECO:0000256" key="4">
    <source>
        <dbReference type="RuleBase" id="RU361235"/>
    </source>
</evidence>
<keyword evidence="3 4" id="KW-0378">Hydrolase</keyword>
<dbReference type="PANTHER" id="PTHR43903">
    <property type="entry name" value="NEUROLIGIN"/>
    <property type="match status" value="1"/>
</dbReference>
<evidence type="ECO:0000256" key="1">
    <source>
        <dbReference type="ARBA" id="ARBA00005964"/>
    </source>
</evidence>
<dbReference type="Pfam" id="PF00135">
    <property type="entry name" value="COesterase"/>
    <property type="match status" value="1"/>
</dbReference>
<organism evidence="6 7">
    <name type="scientific">Mytilus coruscus</name>
    <name type="common">Sea mussel</name>
    <dbReference type="NCBI Taxonomy" id="42192"/>
    <lineage>
        <taxon>Eukaryota</taxon>
        <taxon>Metazoa</taxon>
        <taxon>Spiralia</taxon>
        <taxon>Lophotrochozoa</taxon>
        <taxon>Mollusca</taxon>
        <taxon>Bivalvia</taxon>
        <taxon>Autobranchia</taxon>
        <taxon>Pteriomorphia</taxon>
        <taxon>Mytilida</taxon>
        <taxon>Mytiloidea</taxon>
        <taxon>Mytilidae</taxon>
        <taxon>Mytilinae</taxon>
        <taxon>Mytilus</taxon>
    </lineage>
</organism>
<dbReference type="InterPro" id="IPR029058">
    <property type="entry name" value="AB_hydrolase_fold"/>
</dbReference>
<name>A0A6J8E583_MYTCO</name>